<feature type="compositionally biased region" description="Low complexity" evidence="1">
    <location>
        <begin position="50"/>
        <end position="70"/>
    </location>
</feature>
<feature type="non-terminal residue" evidence="3">
    <location>
        <position position="136"/>
    </location>
</feature>
<feature type="non-terminal residue" evidence="3">
    <location>
        <position position="1"/>
    </location>
</feature>
<dbReference type="AlphaFoldDB" id="A0A1D1ZH97"/>
<dbReference type="InterPro" id="IPR012340">
    <property type="entry name" value="NA-bd_OB-fold"/>
</dbReference>
<evidence type="ECO:0000256" key="1">
    <source>
        <dbReference type="SAM" id="MobiDB-lite"/>
    </source>
</evidence>
<dbReference type="PANTHER" id="PTHR46565">
    <property type="entry name" value="COLD SHOCK DOMAIN PROTEIN 2"/>
    <property type="match status" value="1"/>
</dbReference>
<dbReference type="PROSITE" id="PS00352">
    <property type="entry name" value="CSD_1"/>
    <property type="match status" value="1"/>
</dbReference>
<gene>
    <name evidence="3" type="primary">GRP2B</name>
    <name evidence="3" type="ORF">g.28195</name>
</gene>
<feature type="region of interest" description="Disordered" evidence="1">
    <location>
        <begin position="1"/>
        <end position="71"/>
    </location>
</feature>
<protein>
    <submittedName>
        <fullName evidence="3">Glycine-rich protein 2b</fullName>
    </submittedName>
</protein>
<dbReference type="CDD" id="cd04458">
    <property type="entry name" value="CSP_CDS"/>
    <property type="match status" value="1"/>
</dbReference>
<evidence type="ECO:0000259" key="2">
    <source>
        <dbReference type="PROSITE" id="PS51857"/>
    </source>
</evidence>
<dbReference type="GO" id="GO:0003676">
    <property type="term" value="F:nucleic acid binding"/>
    <property type="evidence" value="ECO:0007669"/>
    <property type="project" value="InterPro"/>
</dbReference>
<name>A0A1D1ZH97_9ARAE</name>
<dbReference type="SUPFAM" id="SSF50249">
    <property type="entry name" value="Nucleic acid-binding proteins"/>
    <property type="match status" value="1"/>
</dbReference>
<dbReference type="EMBL" id="GDJX01001743">
    <property type="protein sequence ID" value="JAT66193.1"/>
    <property type="molecule type" value="Transcribed_RNA"/>
</dbReference>
<dbReference type="InterPro" id="IPR002059">
    <property type="entry name" value="CSP_DNA-bd"/>
</dbReference>
<organism evidence="3">
    <name type="scientific">Anthurium amnicola</name>
    <dbReference type="NCBI Taxonomy" id="1678845"/>
    <lineage>
        <taxon>Eukaryota</taxon>
        <taxon>Viridiplantae</taxon>
        <taxon>Streptophyta</taxon>
        <taxon>Embryophyta</taxon>
        <taxon>Tracheophyta</taxon>
        <taxon>Spermatophyta</taxon>
        <taxon>Magnoliopsida</taxon>
        <taxon>Liliopsida</taxon>
        <taxon>Araceae</taxon>
        <taxon>Pothoideae</taxon>
        <taxon>Potheae</taxon>
        <taxon>Anthurium</taxon>
    </lineage>
</organism>
<dbReference type="PANTHER" id="PTHR46565:SF20">
    <property type="entry name" value="COLD SHOCK DOMAIN-CONTAINING PROTEIN 4"/>
    <property type="match status" value="1"/>
</dbReference>
<proteinExistence type="predicted"/>
<dbReference type="PRINTS" id="PR00050">
    <property type="entry name" value="COLDSHOCK"/>
</dbReference>
<accession>A0A1D1ZH97</accession>
<feature type="domain" description="CSD" evidence="2">
    <location>
        <begin position="103"/>
        <end position="136"/>
    </location>
</feature>
<dbReference type="Gene3D" id="2.40.50.140">
    <property type="entry name" value="Nucleic acid-binding proteins"/>
    <property type="match status" value="1"/>
</dbReference>
<dbReference type="InterPro" id="IPR019844">
    <property type="entry name" value="CSD_CS"/>
</dbReference>
<sequence>QQPPDSGFHVNSHPGIRGNPYPSLRRIKRAPPNSPPRSFSPPRRRRIRPVRVSSSSASASPLPDSAGGSAESALFSSNFLSSRVRAATEVEYSGGGEMAQGKRESGRVNWFNSQKGFGFITPDGGGEDLFVHQTSI</sequence>
<evidence type="ECO:0000313" key="3">
    <source>
        <dbReference type="EMBL" id="JAT66193.1"/>
    </source>
</evidence>
<reference evidence="3" key="1">
    <citation type="submission" date="2015-07" db="EMBL/GenBank/DDBJ databases">
        <title>Transcriptome Assembly of Anthurium amnicola.</title>
        <authorList>
            <person name="Suzuki J."/>
        </authorList>
    </citation>
    <scope>NUCLEOTIDE SEQUENCE</scope>
</reference>
<dbReference type="PROSITE" id="PS51857">
    <property type="entry name" value="CSD_2"/>
    <property type="match status" value="1"/>
</dbReference>
<dbReference type="Pfam" id="PF00313">
    <property type="entry name" value="CSD"/>
    <property type="match status" value="1"/>
</dbReference>